<dbReference type="GO" id="GO:0045329">
    <property type="term" value="P:carnitine biosynthetic process"/>
    <property type="evidence" value="ECO:0007669"/>
    <property type="project" value="UniProtKB-UniPathway"/>
</dbReference>
<evidence type="ECO:0000259" key="18">
    <source>
        <dbReference type="Pfam" id="PF06155"/>
    </source>
</evidence>
<dbReference type="InterPro" id="IPR042098">
    <property type="entry name" value="TauD-like_sf"/>
</dbReference>
<dbReference type="InterPro" id="IPR050411">
    <property type="entry name" value="AlphaKG_dependent_hydroxylases"/>
</dbReference>
<evidence type="ECO:0000256" key="1">
    <source>
        <dbReference type="ARBA" id="ARBA00001954"/>
    </source>
</evidence>
<dbReference type="PANTHER" id="PTHR10696:SF51">
    <property type="entry name" value="TRIMETHYLLYSINE DIOXYGENASE, MITOCHONDRIAL"/>
    <property type="match status" value="1"/>
</dbReference>
<dbReference type="OrthoDB" id="408743at2759"/>
<evidence type="ECO:0000256" key="9">
    <source>
        <dbReference type="ARBA" id="ARBA00022964"/>
    </source>
</evidence>
<feature type="domain" description="TauD/TfdA-like" evidence="17">
    <location>
        <begin position="165"/>
        <end position="404"/>
    </location>
</feature>
<dbReference type="CDD" id="cd00250">
    <property type="entry name" value="CAS_like"/>
    <property type="match status" value="1"/>
</dbReference>
<evidence type="ECO:0000256" key="15">
    <source>
        <dbReference type="ARBA" id="ARBA00046008"/>
    </source>
</evidence>
<dbReference type="GO" id="GO:0005506">
    <property type="term" value="F:iron ion binding"/>
    <property type="evidence" value="ECO:0007669"/>
    <property type="project" value="InterPro"/>
</dbReference>
<dbReference type="PANTHER" id="PTHR10696">
    <property type="entry name" value="GAMMA-BUTYROBETAINE HYDROXYLASE-RELATED"/>
    <property type="match status" value="1"/>
</dbReference>
<comment type="similarity">
    <text evidence="4">Belongs to the gamma-BBH/TMLD family.</text>
</comment>
<evidence type="ECO:0000256" key="2">
    <source>
        <dbReference type="ARBA" id="ARBA00001961"/>
    </source>
</evidence>
<comment type="pathway">
    <text evidence="3">Amine and polyamine biosynthesis; carnitine biosynthesis.</text>
</comment>
<dbReference type="FunFam" id="3.30.2020.30:FF:000002">
    <property type="entry name" value="Putative gamma-butyrobetaine dioxygenase"/>
    <property type="match status" value="1"/>
</dbReference>
<keyword evidence="20" id="KW-1185">Reference proteome</keyword>
<evidence type="ECO:0000313" key="19">
    <source>
        <dbReference type="EMBL" id="KAG9478307.1"/>
    </source>
</evidence>
<evidence type="ECO:0000256" key="5">
    <source>
        <dbReference type="ARBA" id="ARBA00012267"/>
    </source>
</evidence>
<dbReference type="Proteomes" id="UP000770717">
    <property type="component" value="Unassembled WGS sequence"/>
</dbReference>
<keyword evidence="10" id="KW-0560">Oxidoreductase</keyword>
<evidence type="ECO:0000256" key="10">
    <source>
        <dbReference type="ARBA" id="ARBA00023002"/>
    </source>
</evidence>
<keyword evidence="11" id="KW-0408">Iron</keyword>
<evidence type="ECO:0000256" key="11">
    <source>
        <dbReference type="ARBA" id="ARBA00023004"/>
    </source>
</evidence>
<dbReference type="InterPro" id="IPR010376">
    <property type="entry name" value="GBBH-like_N"/>
</dbReference>
<comment type="cofactor">
    <cofactor evidence="2">
        <name>L-ascorbate</name>
        <dbReference type="ChEBI" id="CHEBI:38290"/>
    </cofactor>
</comment>
<sequence>MWCRRLAWLYPETRRLLTKVAKRPHRWTTKLQRSSPSVVRWLSTGPGTPECSWVLHPGHMELLYSGASMHLDYVWLRDHCRSASCYNSKTNQRSLDTASVELDIKPAQVRVDETTLYLTWPDGHMTRYGLEWLSQNCYEGQKQQLVQPRILWSTQSYKEANVPSVSYLDFLETGEGLRDFLQNFLLYGIAFVEDVPATREETQKVAERISHIRETIYGKMWDLTSDFSRGDTAYTKLALDRHTDTTYFQEPCGMQLFHCLRHEGTGGRTLLVDGFHAAEQVRQNHPEDFEILSNVPLRHEYIENVGESHNHMVGIGPVLNVYPWNKELYMIRYNNYDRAVINTVPYDLVRRWYSSHRILTTELRKPENELWVKLKPGKVLFVDNWRVLHGRESFTGYRQLCGCYLTRDDVLNTARLMGLKS</sequence>
<dbReference type="FunFam" id="3.60.130.10:FF:000001">
    <property type="entry name" value="Trimethyllysine dioxygenase, mitochondrial"/>
    <property type="match status" value="1"/>
</dbReference>
<comment type="caution">
    <text evidence="19">The sequence shown here is derived from an EMBL/GenBank/DDBJ whole genome shotgun (WGS) entry which is preliminary data.</text>
</comment>
<dbReference type="GO" id="GO:0050353">
    <property type="term" value="F:trimethyllysine dioxygenase activity"/>
    <property type="evidence" value="ECO:0007669"/>
    <property type="project" value="UniProtKB-EC"/>
</dbReference>
<dbReference type="SUPFAM" id="SSF51197">
    <property type="entry name" value="Clavaminate synthase-like"/>
    <property type="match status" value="1"/>
</dbReference>
<keyword evidence="7" id="KW-0479">Metal-binding</keyword>
<proteinExistence type="inferred from homology"/>
<keyword evidence="9" id="KW-0223">Dioxygenase</keyword>
<dbReference type="EC" id="1.14.11.8" evidence="5"/>
<dbReference type="Pfam" id="PF02668">
    <property type="entry name" value="TauD"/>
    <property type="match status" value="1"/>
</dbReference>
<dbReference type="Gene3D" id="3.30.2020.30">
    <property type="match status" value="1"/>
</dbReference>
<name>A0A8J6EY87_ELECQ</name>
<evidence type="ECO:0000256" key="16">
    <source>
        <dbReference type="ARBA" id="ARBA00049334"/>
    </source>
</evidence>
<evidence type="ECO:0000256" key="14">
    <source>
        <dbReference type="ARBA" id="ARBA00032283"/>
    </source>
</evidence>
<dbReference type="EMBL" id="WNTK01000009">
    <property type="protein sequence ID" value="KAG9478307.1"/>
    <property type="molecule type" value="Genomic_DNA"/>
</dbReference>
<evidence type="ECO:0000259" key="17">
    <source>
        <dbReference type="Pfam" id="PF02668"/>
    </source>
</evidence>
<organism evidence="19 20">
    <name type="scientific">Eleutherodactylus coqui</name>
    <name type="common">Puerto Rican coqui</name>
    <dbReference type="NCBI Taxonomy" id="57060"/>
    <lineage>
        <taxon>Eukaryota</taxon>
        <taxon>Metazoa</taxon>
        <taxon>Chordata</taxon>
        <taxon>Craniata</taxon>
        <taxon>Vertebrata</taxon>
        <taxon>Euteleostomi</taxon>
        <taxon>Amphibia</taxon>
        <taxon>Batrachia</taxon>
        <taxon>Anura</taxon>
        <taxon>Neobatrachia</taxon>
        <taxon>Hyloidea</taxon>
        <taxon>Eleutherodactylidae</taxon>
        <taxon>Eleutherodactylinae</taxon>
        <taxon>Eleutherodactylus</taxon>
        <taxon>Eleutherodactylus</taxon>
    </lineage>
</organism>
<feature type="domain" description="Gamma-butyrobetaine hydroxylase-like N-terminal" evidence="18">
    <location>
        <begin position="65"/>
        <end position="133"/>
    </location>
</feature>
<evidence type="ECO:0000256" key="4">
    <source>
        <dbReference type="ARBA" id="ARBA00008654"/>
    </source>
</evidence>
<comment type="function">
    <text evidence="15">Converts trimethyllysine (TML) into hydroxytrimethyllysine (HTML).</text>
</comment>
<dbReference type="InterPro" id="IPR003819">
    <property type="entry name" value="TauD/TfdA-like"/>
</dbReference>
<dbReference type="GO" id="GO:0005739">
    <property type="term" value="C:mitochondrion"/>
    <property type="evidence" value="ECO:0007669"/>
    <property type="project" value="TreeGrafter"/>
</dbReference>
<comment type="catalytic activity">
    <reaction evidence="16">
        <text>N(6),N(6),N(6)-trimethyl-L-lysine + 2-oxoglutarate + O2 = (3S)-3-hydroxy-N(6),N(6),N(6)-trimethyl-L-lysine + succinate + CO2</text>
        <dbReference type="Rhea" id="RHEA:14181"/>
        <dbReference type="ChEBI" id="CHEBI:15379"/>
        <dbReference type="ChEBI" id="CHEBI:16526"/>
        <dbReference type="ChEBI" id="CHEBI:16810"/>
        <dbReference type="ChEBI" id="CHEBI:30031"/>
        <dbReference type="ChEBI" id="CHEBI:58100"/>
        <dbReference type="ChEBI" id="CHEBI:141499"/>
        <dbReference type="EC" id="1.14.11.8"/>
    </reaction>
</comment>
<dbReference type="AlphaFoldDB" id="A0A8J6EY87"/>
<accession>A0A8J6EY87</accession>
<dbReference type="InterPro" id="IPR012776">
    <property type="entry name" value="Trimethyllysine_dOase"/>
</dbReference>
<evidence type="ECO:0000256" key="12">
    <source>
        <dbReference type="ARBA" id="ARBA00030363"/>
    </source>
</evidence>
<dbReference type="UniPathway" id="UPA00118"/>
<gene>
    <name evidence="19" type="ORF">GDO78_013354</name>
</gene>
<evidence type="ECO:0000313" key="20">
    <source>
        <dbReference type="Proteomes" id="UP000770717"/>
    </source>
</evidence>
<evidence type="ECO:0000256" key="8">
    <source>
        <dbReference type="ARBA" id="ARBA00022873"/>
    </source>
</evidence>
<dbReference type="EMBL" id="WNTK01000009">
    <property type="protein sequence ID" value="KAG9478308.1"/>
    <property type="molecule type" value="Genomic_DNA"/>
</dbReference>
<dbReference type="InterPro" id="IPR038492">
    <property type="entry name" value="GBBH-like_N_sf"/>
</dbReference>
<reference evidence="19" key="1">
    <citation type="thesis" date="2020" institute="ProQuest LLC" country="789 East Eisenhower Parkway, Ann Arbor, MI, USA">
        <title>Comparative Genomics and Chromosome Evolution.</title>
        <authorList>
            <person name="Mudd A.B."/>
        </authorList>
    </citation>
    <scope>NUCLEOTIDE SEQUENCE</scope>
    <source>
        <strain evidence="19">HN-11 Male</strain>
        <tissue evidence="19">Kidney and liver</tissue>
    </source>
</reference>
<evidence type="ECO:0000256" key="3">
    <source>
        <dbReference type="ARBA" id="ARBA00005022"/>
    </source>
</evidence>
<comment type="cofactor">
    <cofactor evidence="1">
        <name>Fe(2+)</name>
        <dbReference type="ChEBI" id="CHEBI:29033"/>
    </cofactor>
</comment>
<dbReference type="Gene3D" id="3.60.130.10">
    <property type="entry name" value="Clavaminate synthase-like"/>
    <property type="match status" value="1"/>
</dbReference>
<dbReference type="NCBIfam" id="TIGR02410">
    <property type="entry name" value="carnitine_TMLD"/>
    <property type="match status" value="1"/>
</dbReference>
<dbReference type="Pfam" id="PF06155">
    <property type="entry name" value="GBBH-like_N"/>
    <property type="match status" value="1"/>
</dbReference>
<evidence type="ECO:0000256" key="7">
    <source>
        <dbReference type="ARBA" id="ARBA00022723"/>
    </source>
</evidence>
<evidence type="ECO:0000256" key="6">
    <source>
        <dbReference type="ARBA" id="ARBA00016835"/>
    </source>
</evidence>
<protein>
    <recommendedName>
        <fullName evidence="6">Trimethyllysine dioxygenase, mitochondrial</fullName>
        <ecNumber evidence="5">1.14.11.8</ecNumber>
    </recommendedName>
    <alternativeName>
        <fullName evidence="13">Epsilon-trimethyllysine 2-oxoglutarate dioxygenase</fullName>
    </alternativeName>
    <alternativeName>
        <fullName evidence="12">TML hydroxylase</fullName>
    </alternativeName>
    <alternativeName>
        <fullName evidence="14">TML-alpha-ketoglutarate dioxygenase</fullName>
    </alternativeName>
</protein>
<evidence type="ECO:0000256" key="13">
    <source>
        <dbReference type="ARBA" id="ARBA00031778"/>
    </source>
</evidence>
<keyword evidence="8" id="KW-0124">Carnitine biosynthesis</keyword>